<dbReference type="Gene3D" id="3.30.420.10">
    <property type="entry name" value="Ribonuclease H-like superfamily/Ribonuclease H"/>
    <property type="match status" value="1"/>
</dbReference>
<dbReference type="AlphaFoldDB" id="A0A5D8Q7L4"/>
<dbReference type="PROSITE" id="PS50994">
    <property type="entry name" value="INTEGRASE"/>
    <property type="match status" value="1"/>
</dbReference>
<keyword evidence="3" id="KW-1185">Reference proteome</keyword>
<comment type="caution">
    <text evidence="2">The sequence shown here is derived from an EMBL/GenBank/DDBJ whole genome shotgun (WGS) entry which is preliminary data.</text>
</comment>
<dbReference type="InterPro" id="IPR036397">
    <property type="entry name" value="RNaseH_sf"/>
</dbReference>
<dbReference type="Proteomes" id="UP000322976">
    <property type="component" value="Unassembled WGS sequence"/>
</dbReference>
<dbReference type="Pfam" id="PF00665">
    <property type="entry name" value="rve"/>
    <property type="match status" value="1"/>
</dbReference>
<sequence>MRFQFGIKINKKKVYRLCKEMDLLLPIERHNKPQECLIAFKKVAVNAPNTHWQMDITYITLFPRIIFVLGIIDTYTLEIVGYKAGFSITGHDVVKTVLKSMLTRNIQGNLTIRTDNGPQFKSKEFHDFCKRQGILHERIPVRSPERNPNIERFFRTLKEEY</sequence>
<proteinExistence type="predicted"/>
<feature type="non-terminal residue" evidence="2">
    <location>
        <position position="161"/>
    </location>
</feature>
<dbReference type="PANTHER" id="PTHR46889">
    <property type="entry name" value="TRANSPOSASE INSF FOR INSERTION SEQUENCE IS3B-RELATED"/>
    <property type="match status" value="1"/>
</dbReference>
<feature type="domain" description="Integrase catalytic" evidence="1">
    <location>
        <begin position="44"/>
        <end position="161"/>
    </location>
</feature>
<organism evidence="2 3">
    <name type="scientific">Calorimonas adulescens</name>
    <dbReference type="NCBI Taxonomy" id="2606906"/>
    <lineage>
        <taxon>Bacteria</taxon>
        <taxon>Bacillati</taxon>
        <taxon>Bacillota</taxon>
        <taxon>Clostridia</taxon>
        <taxon>Thermoanaerobacterales</taxon>
        <taxon>Thermoanaerobacteraceae</taxon>
        <taxon>Calorimonas</taxon>
    </lineage>
</organism>
<dbReference type="InterPro" id="IPR050900">
    <property type="entry name" value="Transposase_IS3/IS150/IS904"/>
</dbReference>
<name>A0A5D8Q7L4_9THEO</name>
<dbReference type="GO" id="GO:0015074">
    <property type="term" value="P:DNA integration"/>
    <property type="evidence" value="ECO:0007669"/>
    <property type="project" value="InterPro"/>
</dbReference>
<evidence type="ECO:0000313" key="2">
    <source>
        <dbReference type="EMBL" id="TZE79726.1"/>
    </source>
</evidence>
<dbReference type="EMBL" id="VTPS01000050">
    <property type="protein sequence ID" value="TZE79726.1"/>
    <property type="molecule type" value="Genomic_DNA"/>
</dbReference>
<reference evidence="2 3" key="1">
    <citation type="submission" date="2019-08" db="EMBL/GenBank/DDBJ databases">
        <title>Calorimonas adulescens gen. nov., sp. nov., an anaerobic thermophilic bacterium from Sakhalin hot spring.</title>
        <authorList>
            <person name="Khomyakova M.A."/>
            <person name="Merkel A.Y."/>
            <person name="Novikov A."/>
            <person name="Bonch-Osmolovskaya E.A."/>
            <person name="Slobodkin A.I."/>
        </authorList>
    </citation>
    <scope>NUCLEOTIDE SEQUENCE [LARGE SCALE GENOMIC DNA]</scope>
    <source>
        <strain evidence="2 3">A05MB</strain>
    </source>
</reference>
<dbReference type="PANTHER" id="PTHR46889:SF4">
    <property type="entry name" value="TRANSPOSASE INSO FOR INSERTION SEQUENCE ELEMENT IS911B-RELATED"/>
    <property type="match status" value="1"/>
</dbReference>
<dbReference type="InterPro" id="IPR012337">
    <property type="entry name" value="RNaseH-like_sf"/>
</dbReference>
<dbReference type="SUPFAM" id="SSF53098">
    <property type="entry name" value="Ribonuclease H-like"/>
    <property type="match status" value="1"/>
</dbReference>
<gene>
    <name evidence="2" type="ORF">FWJ32_13200</name>
</gene>
<accession>A0A5D8Q7L4</accession>
<dbReference type="GO" id="GO:0003676">
    <property type="term" value="F:nucleic acid binding"/>
    <property type="evidence" value="ECO:0007669"/>
    <property type="project" value="InterPro"/>
</dbReference>
<dbReference type="InterPro" id="IPR001584">
    <property type="entry name" value="Integrase_cat-core"/>
</dbReference>
<protein>
    <submittedName>
        <fullName evidence="2">Transposase</fullName>
    </submittedName>
</protein>
<evidence type="ECO:0000313" key="3">
    <source>
        <dbReference type="Proteomes" id="UP000322976"/>
    </source>
</evidence>
<evidence type="ECO:0000259" key="1">
    <source>
        <dbReference type="PROSITE" id="PS50994"/>
    </source>
</evidence>